<evidence type="ECO:0000259" key="2">
    <source>
        <dbReference type="Pfam" id="PF21986"/>
    </source>
</evidence>
<evidence type="ECO:0000313" key="3">
    <source>
        <dbReference type="EMBL" id="CBH95281.1"/>
    </source>
</evidence>
<dbReference type="Pfam" id="PF21986">
    <property type="entry name" value="AH_C"/>
    <property type="match status" value="1"/>
</dbReference>
<dbReference type="InterPro" id="IPR023631">
    <property type="entry name" value="Amidase_dom"/>
</dbReference>
<organism evidence="3">
    <name type="scientific">mine drainage metagenome</name>
    <dbReference type="NCBI Taxonomy" id="410659"/>
    <lineage>
        <taxon>unclassified sequences</taxon>
        <taxon>metagenomes</taxon>
        <taxon>ecological metagenomes</taxon>
    </lineage>
</organism>
<dbReference type="PANTHER" id="PTHR11895:SF169">
    <property type="entry name" value="GLUTAMYL-TRNA(GLN) AMIDOTRANSFERASE"/>
    <property type="match status" value="1"/>
</dbReference>
<dbReference type="InterPro" id="IPR000120">
    <property type="entry name" value="Amidase"/>
</dbReference>
<dbReference type="InterPro" id="IPR053844">
    <property type="entry name" value="AH_C"/>
</dbReference>
<feature type="domain" description="Amidase" evidence="1">
    <location>
        <begin position="48"/>
        <end position="437"/>
    </location>
</feature>
<dbReference type="InterPro" id="IPR014085">
    <property type="entry name" value="Allophanate_hydrolase"/>
</dbReference>
<dbReference type="Gene3D" id="3.90.1300.10">
    <property type="entry name" value="Amidase signature (AS) domain"/>
    <property type="match status" value="1"/>
</dbReference>
<keyword evidence="3" id="KW-0378">Hydrolase</keyword>
<dbReference type="InterPro" id="IPR036928">
    <property type="entry name" value="AS_sf"/>
</dbReference>
<dbReference type="Gene3D" id="3.10.490.10">
    <property type="entry name" value="Gamma-glutamyl cyclotransferase-like"/>
    <property type="match status" value="1"/>
</dbReference>
<gene>
    <name evidence="3" type="ORF">CARN2_0671</name>
</gene>
<sequence length="609" mass="64174">MLESLTIPALHAAYRNAGLTPTALIEELLARNARYPDHAIWITPPERERLLARARELEAHGMDGLPLYGVPFAIKDNIDLAGVPTTCACPDYAYTPQQSATVVQQLLDAGAIAMGKTNLDQFATGLNGTRSPYGACRNAFDPDYISGGSSSGSAVAVALGLASFSLGTDTAGSGRVPAAFNNLIGLKATCGLISTHGVVPACRSLDVVSIFALAAADAQQVFAVALGEDAADVYSRPAQPHGFDFGRAAHFRFGVPARKDLQFFGDAESERLFDASVARLQRLGGEAVEIDFAPFIDTAHLLYGGPWVAERYQAIRSFIDAQPEALFPVTRTITLGGAKPLAADAFAAQYRLRGLQRLCAPVWDQVDCIVTPTAGTIYTRAEMLAEPMARNTDLGLYTNFMNLLDYAAIAVPAGFRKDGLPLGITLFVPAHQDVPLLHLAERWQHDRGLPCGAVETAAPAIVELAPSAPTASAVPSGQVRVAVVGAHLSGLPLNGQLTSRSARRVLETRTAPHYKLYALPDGRRPALIRVASGGAAIACEVWELPASNFGSFVAGIPAPLGIGSLQLEDGSTVTGFICEGIGIEGARDITAFGGWRAYLAVASTGRSAS</sequence>
<dbReference type="NCBIfam" id="NF006043">
    <property type="entry name" value="PRK08186.1"/>
    <property type="match status" value="1"/>
</dbReference>
<protein>
    <submittedName>
        <fullName evidence="3">Allophanate hydrolase</fullName>
        <ecNumber evidence="3">3.5.1.54</ecNumber>
    </submittedName>
</protein>
<dbReference type="EC" id="3.5.1.54" evidence="3"/>
<proteinExistence type="predicted"/>
<feature type="domain" description="Allophanate hydrolase C-terminal" evidence="2">
    <location>
        <begin position="479"/>
        <end position="600"/>
    </location>
</feature>
<dbReference type="AlphaFoldDB" id="E6PK30"/>
<reference evidence="3" key="1">
    <citation type="submission" date="2009-10" db="EMBL/GenBank/DDBJ databases">
        <title>Diversity of trophic interactions inside an arsenic-rich microbial ecosystem.</title>
        <authorList>
            <person name="Bertin P.N."/>
            <person name="Heinrich-Salmeron A."/>
            <person name="Pelletier E."/>
            <person name="Goulhen-Chollet F."/>
            <person name="Arsene-Ploetze F."/>
            <person name="Gallien S."/>
            <person name="Calteau A."/>
            <person name="Vallenet D."/>
            <person name="Casiot C."/>
            <person name="Chane-Woon-Ming B."/>
            <person name="Giloteaux L."/>
            <person name="Barakat M."/>
            <person name="Bonnefoy V."/>
            <person name="Bruneel O."/>
            <person name="Chandler M."/>
            <person name="Cleiss J."/>
            <person name="Duran R."/>
            <person name="Elbaz-Poulichet F."/>
            <person name="Fonknechten N."/>
            <person name="Lauga B."/>
            <person name="Mornico D."/>
            <person name="Ortet P."/>
            <person name="Schaeffer C."/>
            <person name="Siguier P."/>
            <person name="Alexander Thil Smith A."/>
            <person name="Van Dorsselaer A."/>
            <person name="Weissenbach J."/>
            <person name="Medigue C."/>
            <person name="Le Paslier D."/>
        </authorList>
    </citation>
    <scope>NUCLEOTIDE SEQUENCE</scope>
</reference>
<evidence type="ECO:0000259" key="1">
    <source>
        <dbReference type="Pfam" id="PF01425"/>
    </source>
</evidence>
<comment type="caution">
    <text evidence="3">The sequence shown here is derived from an EMBL/GenBank/DDBJ whole genome shotgun (WGS) entry which is preliminary data.</text>
</comment>
<dbReference type="SUPFAM" id="SSF75304">
    <property type="entry name" value="Amidase signature (AS) enzymes"/>
    <property type="match status" value="1"/>
</dbReference>
<dbReference type="EMBL" id="CABM01000004">
    <property type="protein sequence ID" value="CBH95281.1"/>
    <property type="molecule type" value="Genomic_DNA"/>
</dbReference>
<accession>E6PK30</accession>
<dbReference type="NCBIfam" id="TIGR02713">
    <property type="entry name" value="allophanate_hyd"/>
    <property type="match status" value="1"/>
</dbReference>
<name>E6PK30_9ZZZZ</name>
<dbReference type="Gene3D" id="1.20.58.1700">
    <property type="match status" value="1"/>
</dbReference>
<dbReference type="Pfam" id="PF01425">
    <property type="entry name" value="Amidase"/>
    <property type="match status" value="1"/>
</dbReference>
<dbReference type="GO" id="GO:0004039">
    <property type="term" value="F:allophanate hydrolase activity"/>
    <property type="evidence" value="ECO:0007669"/>
    <property type="project" value="UniProtKB-EC"/>
</dbReference>
<dbReference type="PANTHER" id="PTHR11895">
    <property type="entry name" value="TRANSAMIDASE"/>
    <property type="match status" value="1"/>
</dbReference>